<keyword evidence="1" id="KW-0472">Membrane</keyword>
<name>A0A060R7B3_9BACT</name>
<organism evidence="2 3">
    <name type="scientific">Mucinivorans hirudinis</name>
    <dbReference type="NCBI Taxonomy" id="1433126"/>
    <lineage>
        <taxon>Bacteria</taxon>
        <taxon>Pseudomonadati</taxon>
        <taxon>Bacteroidota</taxon>
        <taxon>Bacteroidia</taxon>
        <taxon>Bacteroidales</taxon>
        <taxon>Rikenellaceae</taxon>
        <taxon>Mucinivorans</taxon>
    </lineage>
</organism>
<feature type="transmembrane region" description="Helical" evidence="1">
    <location>
        <begin position="60"/>
        <end position="83"/>
    </location>
</feature>
<dbReference type="HOGENOM" id="CLU_2369755_0_0_10"/>
<evidence type="ECO:0000256" key="1">
    <source>
        <dbReference type="SAM" id="Phobius"/>
    </source>
</evidence>
<feature type="transmembrane region" description="Helical" evidence="1">
    <location>
        <begin position="34"/>
        <end position="53"/>
    </location>
</feature>
<proteinExistence type="predicted"/>
<evidence type="ECO:0000313" key="3">
    <source>
        <dbReference type="Proteomes" id="UP000027616"/>
    </source>
</evidence>
<keyword evidence="1" id="KW-1133">Transmembrane helix</keyword>
<accession>A0A060R7B3</accession>
<gene>
    <name evidence="2" type="ORF">BN938_1034</name>
</gene>
<evidence type="ECO:0000313" key="2">
    <source>
        <dbReference type="EMBL" id="CDN31131.1"/>
    </source>
</evidence>
<dbReference type="KEGG" id="rbc:BN938_1034"/>
<dbReference type="EMBL" id="HG934468">
    <property type="protein sequence ID" value="CDN31131.1"/>
    <property type="molecule type" value="Genomic_DNA"/>
</dbReference>
<sequence>MIQKLFRITTLLLTAIMSLSALLAIYSTTLGANRRWLNFAYGAVMVMLAVIVFRRGSKRAGWFAMLSMVVCLVLFSGMLLAVVSRVLGEGFPLLD</sequence>
<keyword evidence="1" id="KW-0812">Transmembrane</keyword>
<keyword evidence="3" id="KW-1185">Reference proteome</keyword>
<dbReference type="STRING" id="1433126.BN938_1034"/>
<dbReference type="AlphaFoldDB" id="A0A060R7B3"/>
<dbReference type="Proteomes" id="UP000027616">
    <property type="component" value="Chromosome I"/>
</dbReference>
<protein>
    <submittedName>
        <fullName evidence="2">Uncharacterized protein</fullName>
    </submittedName>
</protein>
<reference evidence="2 3" key="1">
    <citation type="journal article" date="2015" name="Genome Announc.">
        <title>Complete Genome Sequence of the Novel Leech Symbiont Mucinivorans hirudinis M3T.</title>
        <authorList>
            <person name="Nelson M.C."/>
            <person name="Bomar L."/>
            <person name="Graf J."/>
        </authorList>
    </citation>
    <scope>NUCLEOTIDE SEQUENCE [LARGE SCALE GENOMIC DNA]</scope>
    <source>
        <strain evidence="3">M3</strain>
    </source>
</reference>